<evidence type="ECO:0000256" key="2">
    <source>
        <dbReference type="ARBA" id="ARBA00022490"/>
    </source>
</evidence>
<keyword evidence="2" id="KW-0963">Cytoplasm</keyword>
<dbReference type="GO" id="GO:0009089">
    <property type="term" value="P:lysine biosynthetic process via diaminopimelate"/>
    <property type="evidence" value="ECO:0007669"/>
    <property type="project" value="InterPro"/>
</dbReference>
<dbReference type="GO" id="GO:0008839">
    <property type="term" value="F:4-hydroxy-tetrahydrodipicolinate reductase"/>
    <property type="evidence" value="ECO:0007669"/>
    <property type="project" value="UniProtKB-EC"/>
</dbReference>
<evidence type="ECO:0000256" key="3">
    <source>
        <dbReference type="ARBA" id="ARBA00022605"/>
    </source>
</evidence>
<keyword evidence="8" id="KW-0457">Lysine biosynthesis</keyword>
<evidence type="ECO:0000256" key="8">
    <source>
        <dbReference type="ARBA" id="ARBA00023154"/>
    </source>
</evidence>
<feature type="domain" description="Dihydrodipicolinate reductase N-terminal" evidence="13">
    <location>
        <begin position="4"/>
        <end position="107"/>
    </location>
</feature>
<evidence type="ECO:0000256" key="10">
    <source>
        <dbReference type="ARBA" id="ARBA00038983"/>
    </source>
</evidence>
<dbReference type="Gene3D" id="3.40.50.720">
    <property type="entry name" value="NAD(P)-binding Rossmann-like Domain"/>
    <property type="match status" value="1"/>
</dbReference>
<comment type="similarity">
    <text evidence="1">Belongs to the DapB family.</text>
</comment>
<keyword evidence="5" id="KW-0220">Diaminopimelate biosynthesis</keyword>
<keyword evidence="4" id="KW-0521">NADP</keyword>
<evidence type="ECO:0000256" key="4">
    <source>
        <dbReference type="ARBA" id="ARBA00022857"/>
    </source>
</evidence>
<dbReference type="FunFam" id="3.30.360.10:FF:000009">
    <property type="entry name" value="4-hydroxy-tetrahydrodipicolinate reductase"/>
    <property type="match status" value="1"/>
</dbReference>
<evidence type="ECO:0000256" key="11">
    <source>
        <dbReference type="ARBA" id="ARBA00049080"/>
    </source>
</evidence>
<dbReference type="EC" id="1.17.1.8" evidence="10"/>
<accession>A0A6J7LEJ3</accession>
<evidence type="ECO:0000313" key="15">
    <source>
        <dbReference type="EMBL" id="CAB4965512.1"/>
    </source>
</evidence>
<dbReference type="Pfam" id="PF05173">
    <property type="entry name" value="DapB_C"/>
    <property type="match status" value="1"/>
</dbReference>
<dbReference type="Pfam" id="PF01113">
    <property type="entry name" value="DapB_N"/>
    <property type="match status" value="1"/>
</dbReference>
<dbReference type="Gene3D" id="3.30.360.10">
    <property type="entry name" value="Dihydrodipicolinate Reductase, domain 2"/>
    <property type="match status" value="1"/>
</dbReference>
<comment type="catalytic activity">
    <reaction evidence="11">
        <text>(S)-2,3,4,5-tetrahydrodipicolinate + NADP(+) + H2O = (2S,4S)-4-hydroxy-2,3,4,5-tetrahydrodipicolinate + NADPH + H(+)</text>
        <dbReference type="Rhea" id="RHEA:35331"/>
        <dbReference type="ChEBI" id="CHEBI:15377"/>
        <dbReference type="ChEBI" id="CHEBI:15378"/>
        <dbReference type="ChEBI" id="CHEBI:16845"/>
        <dbReference type="ChEBI" id="CHEBI:57783"/>
        <dbReference type="ChEBI" id="CHEBI:58349"/>
        <dbReference type="ChEBI" id="CHEBI:67139"/>
        <dbReference type="EC" id="1.17.1.8"/>
    </reaction>
</comment>
<organism evidence="15">
    <name type="scientific">freshwater metagenome</name>
    <dbReference type="NCBI Taxonomy" id="449393"/>
    <lineage>
        <taxon>unclassified sequences</taxon>
        <taxon>metagenomes</taxon>
        <taxon>ecological metagenomes</taxon>
    </lineage>
</organism>
<sequence>MTLRVGVLGAAGRMGAEVCRAVDGAEGLELAVGLDVGDDPALLAHSGAEVVVDFTHPSSVMANLDFAVTHGIHCVVGTTGFDAERLATLTALLANHPLVGMVIAPNFSIGAALMMRFAAEAARYYPSAEVVEYHHPGKADAPSGTARETAARIGRARSMAGLPPMPDDTTTALDGARGAVVDGVPVHSVRLTGLVAHQEVLLGGPGETLTIRHDSLDRASFMPGVLAAVRAVASRPGLTLGLEPLLAL</sequence>
<dbReference type="AlphaFoldDB" id="A0A6J7LEJ3"/>
<evidence type="ECO:0000256" key="12">
    <source>
        <dbReference type="ARBA" id="ARBA00049396"/>
    </source>
</evidence>
<evidence type="ECO:0000256" key="1">
    <source>
        <dbReference type="ARBA" id="ARBA00006642"/>
    </source>
</evidence>
<gene>
    <name evidence="15" type="ORF">UFOPK3773_02402</name>
</gene>
<evidence type="ECO:0000256" key="7">
    <source>
        <dbReference type="ARBA" id="ARBA00023027"/>
    </source>
</evidence>
<dbReference type="HAMAP" id="MF_00102">
    <property type="entry name" value="DapB"/>
    <property type="match status" value="1"/>
</dbReference>
<keyword evidence="7" id="KW-0520">NAD</keyword>
<dbReference type="InterPro" id="IPR022664">
    <property type="entry name" value="DapB_N_CS"/>
</dbReference>
<dbReference type="InterPro" id="IPR023940">
    <property type="entry name" value="DHDPR_bac"/>
</dbReference>
<dbReference type="SUPFAM" id="SSF51735">
    <property type="entry name" value="NAD(P)-binding Rossmann-fold domains"/>
    <property type="match status" value="1"/>
</dbReference>
<dbReference type="InterPro" id="IPR036291">
    <property type="entry name" value="NAD(P)-bd_dom_sf"/>
</dbReference>
<comment type="pathway">
    <text evidence="9">Amino-acid biosynthesis; L-lysine biosynthesis via DAP pathway; (S)-tetrahydrodipicolinate from L-aspartate: step 4/4.</text>
</comment>
<dbReference type="PANTHER" id="PTHR20836:SF0">
    <property type="entry name" value="4-HYDROXY-TETRAHYDRODIPICOLINATE REDUCTASE 1, CHLOROPLASTIC-RELATED"/>
    <property type="match status" value="1"/>
</dbReference>
<dbReference type="SUPFAM" id="SSF55347">
    <property type="entry name" value="Glyceraldehyde-3-phosphate dehydrogenase-like, C-terminal domain"/>
    <property type="match status" value="1"/>
</dbReference>
<dbReference type="CDD" id="cd02274">
    <property type="entry name" value="DHDPR_N"/>
    <property type="match status" value="1"/>
</dbReference>
<feature type="domain" description="Dihydrodipicolinate reductase C-terminal" evidence="14">
    <location>
        <begin position="110"/>
        <end position="243"/>
    </location>
</feature>
<reference evidence="15" key="1">
    <citation type="submission" date="2020-05" db="EMBL/GenBank/DDBJ databases">
        <authorList>
            <person name="Chiriac C."/>
            <person name="Salcher M."/>
            <person name="Ghai R."/>
            <person name="Kavagutti S V."/>
        </authorList>
    </citation>
    <scope>NUCLEOTIDE SEQUENCE</scope>
</reference>
<name>A0A6J7LEJ3_9ZZZZ</name>
<comment type="catalytic activity">
    <reaction evidence="12">
        <text>(S)-2,3,4,5-tetrahydrodipicolinate + NAD(+) + H2O = (2S,4S)-4-hydroxy-2,3,4,5-tetrahydrodipicolinate + NADH + H(+)</text>
        <dbReference type="Rhea" id="RHEA:35323"/>
        <dbReference type="ChEBI" id="CHEBI:15377"/>
        <dbReference type="ChEBI" id="CHEBI:15378"/>
        <dbReference type="ChEBI" id="CHEBI:16845"/>
        <dbReference type="ChEBI" id="CHEBI:57540"/>
        <dbReference type="ChEBI" id="CHEBI:57945"/>
        <dbReference type="ChEBI" id="CHEBI:67139"/>
        <dbReference type="EC" id="1.17.1.8"/>
    </reaction>
</comment>
<keyword evidence="6" id="KW-0560">Oxidoreductase</keyword>
<protein>
    <recommendedName>
        <fullName evidence="10">4-hydroxy-tetrahydrodipicolinate reductase</fullName>
        <ecNumber evidence="10">1.17.1.8</ecNumber>
    </recommendedName>
</protein>
<evidence type="ECO:0000256" key="6">
    <source>
        <dbReference type="ARBA" id="ARBA00023002"/>
    </source>
</evidence>
<dbReference type="InterPro" id="IPR022663">
    <property type="entry name" value="DapB_C"/>
</dbReference>
<evidence type="ECO:0000256" key="9">
    <source>
        <dbReference type="ARBA" id="ARBA00037922"/>
    </source>
</evidence>
<dbReference type="GO" id="GO:0019877">
    <property type="term" value="P:diaminopimelate biosynthetic process"/>
    <property type="evidence" value="ECO:0007669"/>
    <property type="project" value="UniProtKB-KW"/>
</dbReference>
<dbReference type="EMBL" id="CAFBNF010000410">
    <property type="protein sequence ID" value="CAB4965512.1"/>
    <property type="molecule type" value="Genomic_DNA"/>
</dbReference>
<dbReference type="NCBIfam" id="TIGR00036">
    <property type="entry name" value="dapB"/>
    <property type="match status" value="1"/>
</dbReference>
<evidence type="ECO:0000259" key="13">
    <source>
        <dbReference type="Pfam" id="PF01113"/>
    </source>
</evidence>
<dbReference type="InterPro" id="IPR000846">
    <property type="entry name" value="DapB_N"/>
</dbReference>
<evidence type="ECO:0000256" key="5">
    <source>
        <dbReference type="ARBA" id="ARBA00022915"/>
    </source>
</evidence>
<dbReference type="PIRSF" id="PIRSF000161">
    <property type="entry name" value="DHPR"/>
    <property type="match status" value="1"/>
</dbReference>
<keyword evidence="3" id="KW-0028">Amino-acid biosynthesis</keyword>
<dbReference type="GO" id="GO:0005829">
    <property type="term" value="C:cytosol"/>
    <property type="evidence" value="ECO:0007669"/>
    <property type="project" value="TreeGrafter"/>
</dbReference>
<evidence type="ECO:0000259" key="14">
    <source>
        <dbReference type="Pfam" id="PF05173"/>
    </source>
</evidence>
<proteinExistence type="inferred from homology"/>
<dbReference type="PANTHER" id="PTHR20836">
    <property type="entry name" value="DIHYDRODIPICOLINATE REDUCTASE"/>
    <property type="match status" value="1"/>
</dbReference>
<dbReference type="PROSITE" id="PS01298">
    <property type="entry name" value="DAPB"/>
    <property type="match status" value="1"/>
</dbReference>